<dbReference type="GO" id="GO:0006606">
    <property type="term" value="P:protein import into nucleus"/>
    <property type="evidence" value="ECO:0007669"/>
    <property type="project" value="TreeGrafter"/>
</dbReference>
<dbReference type="AlphaFoldDB" id="A0A7R9DF30"/>
<dbReference type="InterPro" id="IPR028156">
    <property type="entry name" value="RIP"/>
</dbReference>
<evidence type="ECO:0000259" key="4">
    <source>
        <dbReference type="Pfam" id="PF14768"/>
    </source>
</evidence>
<evidence type="ECO:0000313" key="5">
    <source>
        <dbReference type="EMBL" id="CAD7413601.1"/>
    </source>
</evidence>
<feature type="domain" description="RPA-interacting protein C-terminal" evidence="4">
    <location>
        <begin position="139"/>
        <end position="219"/>
    </location>
</feature>
<name>A0A7R9DF30_TIMCR</name>
<evidence type="ECO:0000256" key="1">
    <source>
        <dbReference type="ARBA" id="ARBA00022723"/>
    </source>
</evidence>
<dbReference type="GO" id="GO:0005634">
    <property type="term" value="C:nucleus"/>
    <property type="evidence" value="ECO:0007669"/>
    <property type="project" value="TreeGrafter"/>
</dbReference>
<evidence type="ECO:0000256" key="3">
    <source>
        <dbReference type="ARBA" id="ARBA00022833"/>
    </source>
</evidence>
<proteinExistence type="predicted"/>
<keyword evidence="2" id="KW-0863">Zinc-finger</keyword>
<gene>
    <name evidence="5" type="ORF">TCEB3V08_LOCUS11816</name>
</gene>
<dbReference type="PANTHER" id="PTHR31742">
    <property type="entry name" value="RPA-INTERACTING PROTEIN RPAIN"/>
    <property type="match status" value="1"/>
</dbReference>
<dbReference type="Pfam" id="PF14768">
    <property type="entry name" value="RPA_interact_C"/>
    <property type="match status" value="1"/>
</dbReference>
<sequence length="326" mass="36802">METINDDLMSNGTLHNHVRQRIRTSRGKTYDNRRKLEDSYFEKKPTHLTKEEEARMKEEVSCASMIRTICLNADEEMFLLGDDRVDIRDIELTFKTMEDIEKETLSEEEEWVLKQCETLLDEDAAMLEAVLAAACQGLVCPVCLRGYMSRSAEGDVIQCRLCPAFLHWSGSVEEYDRLLHAHLEAHNSRCGQKPDLLIVPENTENKLGILCSVCNYFNVGSLVQFGSPGDVGGTRNVTSSLSARTYVESMSQALVSTVQSVIWSVKGTMSISISKLFMSPEFFDKVFRRVESTIAGFVMFHISGYPGCKYMLRIVAIIHEIGVLAR</sequence>
<protein>
    <recommendedName>
        <fullName evidence="4">RPA-interacting protein C-terminal domain-containing protein</fullName>
    </recommendedName>
</protein>
<dbReference type="GO" id="GO:0008270">
    <property type="term" value="F:zinc ion binding"/>
    <property type="evidence" value="ECO:0007669"/>
    <property type="project" value="UniProtKB-KW"/>
</dbReference>
<dbReference type="InterPro" id="IPR028159">
    <property type="entry name" value="RPA_interact_C_dom"/>
</dbReference>
<evidence type="ECO:0000256" key="2">
    <source>
        <dbReference type="ARBA" id="ARBA00022771"/>
    </source>
</evidence>
<organism evidence="5">
    <name type="scientific">Timema cristinae</name>
    <name type="common">Walking stick</name>
    <dbReference type="NCBI Taxonomy" id="61476"/>
    <lineage>
        <taxon>Eukaryota</taxon>
        <taxon>Metazoa</taxon>
        <taxon>Ecdysozoa</taxon>
        <taxon>Arthropoda</taxon>
        <taxon>Hexapoda</taxon>
        <taxon>Insecta</taxon>
        <taxon>Pterygota</taxon>
        <taxon>Neoptera</taxon>
        <taxon>Polyneoptera</taxon>
        <taxon>Phasmatodea</taxon>
        <taxon>Timematodea</taxon>
        <taxon>Timematoidea</taxon>
        <taxon>Timematidae</taxon>
        <taxon>Timema</taxon>
    </lineage>
</organism>
<accession>A0A7R9DF30</accession>
<reference evidence="5" key="1">
    <citation type="submission" date="2020-11" db="EMBL/GenBank/DDBJ databases">
        <authorList>
            <person name="Tran Van P."/>
        </authorList>
    </citation>
    <scope>NUCLEOTIDE SEQUENCE</scope>
</reference>
<dbReference type="PANTHER" id="PTHR31742:SF1">
    <property type="entry name" value="RPA-INTERACTING PROTEIN"/>
    <property type="match status" value="1"/>
</dbReference>
<keyword evidence="1" id="KW-0479">Metal-binding</keyword>
<dbReference type="EMBL" id="OC323828">
    <property type="protein sequence ID" value="CAD7413601.1"/>
    <property type="molecule type" value="Genomic_DNA"/>
</dbReference>
<keyword evidence="3" id="KW-0862">Zinc</keyword>